<organism evidence="2">
    <name type="scientific">uncultured Caudovirales phage</name>
    <dbReference type="NCBI Taxonomy" id="2100421"/>
    <lineage>
        <taxon>Viruses</taxon>
        <taxon>Duplodnaviria</taxon>
        <taxon>Heunggongvirae</taxon>
        <taxon>Uroviricota</taxon>
        <taxon>Caudoviricetes</taxon>
        <taxon>Peduoviridae</taxon>
        <taxon>Maltschvirus</taxon>
        <taxon>Maltschvirus maltsch</taxon>
    </lineage>
</organism>
<proteinExistence type="predicted"/>
<dbReference type="SUPFAM" id="SSF52540">
    <property type="entry name" value="P-loop containing nucleoside triphosphate hydrolases"/>
    <property type="match status" value="1"/>
</dbReference>
<protein>
    <submittedName>
        <fullName evidence="2">AAA domain containing protein</fullName>
    </submittedName>
</protein>
<dbReference type="Gene3D" id="3.40.50.300">
    <property type="entry name" value="P-loop containing nucleotide triphosphate hydrolases"/>
    <property type="match status" value="1"/>
</dbReference>
<evidence type="ECO:0000256" key="1">
    <source>
        <dbReference type="SAM" id="MobiDB-lite"/>
    </source>
</evidence>
<feature type="compositionally biased region" description="Basic and acidic residues" evidence="1">
    <location>
        <begin position="417"/>
        <end position="426"/>
    </location>
</feature>
<feature type="region of interest" description="Disordered" evidence="1">
    <location>
        <begin position="394"/>
        <end position="426"/>
    </location>
</feature>
<gene>
    <name evidence="2" type="ORF">UFOVP60_30</name>
</gene>
<reference evidence="2" key="1">
    <citation type="submission" date="2020-05" db="EMBL/GenBank/DDBJ databases">
        <authorList>
            <person name="Chiriac C."/>
            <person name="Salcher M."/>
            <person name="Ghai R."/>
            <person name="Kavagutti S V."/>
        </authorList>
    </citation>
    <scope>NUCLEOTIDE SEQUENCE</scope>
</reference>
<accession>A0A6J5T913</accession>
<dbReference type="Pfam" id="PF13481">
    <property type="entry name" value="AAA_25"/>
    <property type="match status" value="1"/>
</dbReference>
<dbReference type="EMBL" id="LR797821">
    <property type="protein sequence ID" value="CAB4241368.1"/>
    <property type="molecule type" value="Genomic_DNA"/>
</dbReference>
<evidence type="ECO:0000313" key="2">
    <source>
        <dbReference type="EMBL" id="CAB4241368.1"/>
    </source>
</evidence>
<sequence>MSLDLTLLQLLKERPRYERLVRSVPARALDPTSKLLLDAFGAYFKDMPNAAAVEIGPFMAWAKLSRFKKSTDEALAKLAAVMQRVQAGCDPALESGMLLRLAEAAMAADALAAVAQYNDGEDINLAVRMAEIKEEFEGFAGKVESEACLMDTIEEQLAETENDSGIHWRLNCLNRSMRPLRSGDFGIVAARPDKGKGTFVTSEATFWAPQVLKEFGPDRPILIMTNEGPGKRIFPRLYSAALNKTAEELIPLSNKGVLRQMYAEAVGGANIIKVVEIHDRWSHDVERIIKQQRPSIVVFDMIDNIKWSGGSANNGQRTDQLLEAMYAGCRNWCVKYDCIGIATSQLSADAHGVLYPADTMLKDSKTGKQGACEFIITIGTSADPMLGGSRFIGSPKNKLRRTGAPQSPNSEVIFNGERARYEDAPQ</sequence>
<name>A0A6J5T913_9CAUD</name>
<dbReference type="InterPro" id="IPR027417">
    <property type="entry name" value="P-loop_NTPase"/>
</dbReference>